<feature type="compositionally biased region" description="Low complexity" evidence="1">
    <location>
        <begin position="312"/>
        <end position="338"/>
    </location>
</feature>
<feature type="region of interest" description="Disordered" evidence="1">
    <location>
        <begin position="404"/>
        <end position="430"/>
    </location>
</feature>
<feature type="region of interest" description="Disordered" evidence="1">
    <location>
        <begin position="211"/>
        <end position="234"/>
    </location>
</feature>
<dbReference type="EMBL" id="LN719426">
    <property type="protein sequence ID" value="CEP07765.1"/>
    <property type="molecule type" value="Genomic_DNA"/>
</dbReference>
<gene>
    <name evidence="2" type="primary">PARPA_01073.1 scaffold 1359</name>
</gene>
<keyword evidence="3" id="KW-1185">Reference proteome</keyword>
<dbReference type="OrthoDB" id="2393255at2759"/>
<feature type="region of interest" description="Disordered" evidence="1">
    <location>
        <begin position="1"/>
        <end position="109"/>
    </location>
</feature>
<feature type="region of interest" description="Disordered" evidence="1">
    <location>
        <begin position="355"/>
        <end position="386"/>
    </location>
</feature>
<evidence type="ECO:0000313" key="2">
    <source>
        <dbReference type="EMBL" id="CEP07765.1"/>
    </source>
</evidence>
<feature type="region of interest" description="Disordered" evidence="1">
    <location>
        <begin position="312"/>
        <end position="341"/>
    </location>
</feature>
<proteinExistence type="predicted"/>
<name>A0A0B7MWV4_9FUNG</name>
<feature type="region of interest" description="Disordered" evidence="1">
    <location>
        <begin position="140"/>
        <end position="160"/>
    </location>
</feature>
<feature type="compositionally biased region" description="Low complexity" evidence="1">
    <location>
        <begin position="34"/>
        <end position="69"/>
    </location>
</feature>
<evidence type="ECO:0000256" key="1">
    <source>
        <dbReference type="SAM" id="MobiDB-lite"/>
    </source>
</evidence>
<dbReference type="AlphaFoldDB" id="A0A0B7MWV4"/>
<feature type="compositionally biased region" description="Basic residues" evidence="1">
    <location>
        <begin position="92"/>
        <end position="101"/>
    </location>
</feature>
<organism evidence="2 3">
    <name type="scientific">Parasitella parasitica</name>
    <dbReference type="NCBI Taxonomy" id="35722"/>
    <lineage>
        <taxon>Eukaryota</taxon>
        <taxon>Fungi</taxon>
        <taxon>Fungi incertae sedis</taxon>
        <taxon>Mucoromycota</taxon>
        <taxon>Mucoromycotina</taxon>
        <taxon>Mucoromycetes</taxon>
        <taxon>Mucorales</taxon>
        <taxon>Mucorineae</taxon>
        <taxon>Mucoraceae</taxon>
        <taxon>Parasitella</taxon>
    </lineage>
</organism>
<feature type="compositionally biased region" description="Polar residues" evidence="1">
    <location>
        <begin position="70"/>
        <end position="79"/>
    </location>
</feature>
<evidence type="ECO:0000313" key="3">
    <source>
        <dbReference type="Proteomes" id="UP000054107"/>
    </source>
</evidence>
<protein>
    <submittedName>
        <fullName evidence="2">Uncharacterized protein</fullName>
    </submittedName>
</protein>
<reference evidence="2 3" key="1">
    <citation type="submission" date="2014-09" db="EMBL/GenBank/DDBJ databases">
        <authorList>
            <person name="Ellenberger Sabrina"/>
        </authorList>
    </citation>
    <scope>NUCLEOTIDE SEQUENCE [LARGE SCALE GENOMIC DNA]</scope>
    <source>
        <strain evidence="2 3">CBS 412.66</strain>
    </source>
</reference>
<feature type="compositionally biased region" description="Polar residues" evidence="1">
    <location>
        <begin position="217"/>
        <end position="234"/>
    </location>
</feature>
<dbReference type="STRING" id="35722.A0A0B7MWV4"/>
<dbReference type="Proteomes" id="UP000054107">
    <property type="component" value="Unassembled WGS sequence"/>
</dbReference>
<accession>A0A0B7MWV4</accession>
<feature type="compositionally biased region" description="Low complexity" evidence="1">
    <location>
        <begin position="140"/>
        <end position="158"/>
    </location>
</feature>
<sequence>MFHSSSSRHEQYLFRSKTSRAILQKKRSSLESENSGADSGYTSSSSTPSTTTSPSTAASSTANVSDTSSIANKHVTSPNHDLVTTAPEITTKKKKSKRHQPPRQPDLVYSCPRPLAFPFHNDDHFLPIAEADPRDVARVSPSLNRSSSLQSSKTSIGSTPMYENYSYAGSSSQRGLDCESSYSRQSSIFSTIQRGTVRSIRSLFQLSESHSTRDLSRVQTNNSSKTSYSGSTVTANPPLQRLEIKKGTVQSIKDMFTLKRTNIQAQRVPQQQQQPPLKQQNGRAGAAIGQFELTSSSSSTMNYSRASIAASASKKSSSKSPVAAKINITPPTLSPSRSKSLKSRAAEFASRAIWKPKPQEPPLAASTTPATKPLPKNPNDKKTLKSEVKKISARVMALPRKWTSATPATAPPPPPPAAAAAPIANNSSKPKRSLFASFRRPDVSTSVDNRKMGICTATQNEATPPSVPTTKVGKMWKSFKGLITGKKSARIGIL</sequence>